<sequence length="188" mass="21626">NTLINQMEKSVINKKACSIENEAYIININKLGTIKSIYIKSINKNVELKQRFGYYYKGYEEIVQVYSQYANQSIRLYEKTPYIEFDWIVGLLNSNRDKRDGYRFTQTETHAGNYYPLVNGIYIKDEKQDLHMSVITDRVEGGGSTVDGLVEIMLHRRVIADDGLGVSDPLDEMGIDGQPLIVRGKRMK</sequence>
<dbReference type="AlphaFoldDB" id="A0A8S2FWE9"/>
<dbReference type="SUPFAM" id="SSF74650">
    <property type="entry name" value="Galactose mutarotase-like"/>
    <property type="match status" value="1"/>
</dbReference>
<organism evidence="2 4">
    <name type="scientific">Didymodactylos carnosus</name>
    <dbReference type="NCBI Taxonomy" id="1234261"/>
    <lineage>
        <taxon>Eukaryota</taxon>
        <taxon>Metazoa</taxon>
        <taxon>Spiralia</taxon>
        <taxon>Gnathifera</taxon>
        <taxon>Rotifera</taxon>
        <taxon>Eurotatoria</taxon>
        <taxon>Bdelloidea</taxon>
        <taxon>Philodinida</taxon>
        <taxon>Philodinidae</taxon>
        <taxon>Didymodactylos</taxon>
    </lineage>
</organism>
<dbReference type="GO" id="GO:0030246">
    <property type="term" value="F:carbohydrate binding"/>
    <property type="evidence" value="ECO:0007669"/>
    <property type="project" value="InterPro"/>
</dbReference>
<dbReference type="EMBL" id="CAJNOK010044884">
    <property type="protein sequence ID" value="CAF1576543.1"/>
    <property type="molecule type" value="Genomic_DNA"/>
</dbReference>
<dbReference type="InterPro" id="IPR011013">
    <property type="entry name" value="Gal_mutarotase_sf_dom"/>
</dbReference>
<feature type="non-terminal residue" evidence="2">
    <location>
        <position position="1"/>
    </location>
</feature>
<evidence type="ECO:0000313" key="3">
    <source>
        <dbReference type="EMBL" id="CAF4373846.1"/>
    </source>
</evidence>
<evidence type="ECO:0000313" key="2">
    <source>
        <dbReference type="EMBL" id="CAF1576543.1"/>
    </source>
</evidence>
<protein>
    <recommendedName>
        <fullName evidence="1">Glycosyl hydrolase family 38 C-terminal domain-containing protein</fullName>
    </recommendedName>
</protein>
<dbReference type="Gene3D" id="2.70.98.30">
    <property type="entry name" value="Golgi alpha-mannosidase II, domain 4"/>
    <property type="match status" value="1"/>
</dbReference>
<dbReference type="InterPro" id="IPR011682">
    <property type="entry name" value="Glyco_hydro_38_C"/>
</dbReference>
<accession>A0A8S2FWE9</accession>
<dbReference type="Proteomes" id="UP000682733">
    <property type="component" value="Unassembled WGS sequence"/>
</dbReference>
<evidence type="ECO:0000259" key="1">
    <source>
        <dbReference type="Pfam" id="PF07748"/>
    </source>
</evidence>
<gene>
    <name evidence="2" type="ORF">OVA965_LOCUS40697</name>
    <name evidence="3" type="ORF">TMI583_LOCUS42187</name>
</gene>
<proteinExistence type="predicted"/>
<feature type="domain" description="Glycosyl hydrolase family 38 C-terminal" evidence="1">
    <location>
        <begin position="107"/>
        <end position="163"/>
    </location>
</feature>
<evidence type="ECO:0000313" key="4">
    <source>
        <dbReference type="Proteomes" id="UP000677228"/>
    </source>
</evidence>
<dbReference type="GO" id="GO:0004559">
    <property type="term" value="F:alpha-mannosidase activity"/>
    <property type="evidence" value="ECO:0007669"/>
    <property type="project" value="InterPro"/>
</dbReference>
<dbReference type="PANTHER" id="PTHR11607:SF3">
    <property type="entry name" value="LYSOSOMAL ALPHA-MANNOSIDASE"/>
    <property type="match status" value="1"/>
</dbReference>
<comment type="caution">
    <text evidence="2">The sequence shown here is derived from an EMBL/GenBank/DDBJ whole genome shotgun (WGS) entry which is preliminary data.</text>
</comment>
<reference evidence="2" key="1">
    <citation type="submission" date="2021-02" db="EMBL/GenBank/DDBJ databases">
        <authorList>
            <person name="Nowell W R."/>
        </authorList>
    </citation>
    <scope>NUCLEOTIDE SEQUENCE</scope>
</reference>
<dbReference type="PANTHER" id="PTHR11607">
    <property type="entry name" value="ALPHA-MANNOSIDASE"/>
    <property type="match status" value="1"/>
</dbReference>
<dbReference type="EMBL" id="CAJOBA010067840">
    <property type="protein sequence ID" value="CAF4373846.1"/>
    <property type="molecule type" value="Genomic_DNA"/>
</dbReference>
<name>A0A8S2FWE9_9BILA</name>
<dbReference type="Proteomes" id="UP000677228">
    <property type="component" value="Unassembled WGS sequence"/>
</dbReference>
<dbReference type="Pfam" id="PF07748">
    <property type="entry name" value="Glyco_hydro_38C"/>
    <property type="match status" value="1"/>
</dbReference>
<dbReference type="InterPro" id="IPR050843">
    <property type="entry name" value="Glycosyl_Hydrlase_38"/>
</dbReference>
<dbReference type="GO" id="GO:0006013">
    <property type="term" value="P:mannose metabolic process"/>
    <property type="evidence" value="ECO:0007669"/>
    <property type="project" value="InterPro"/>
</dbReference>